<keyword evidence="2" id="KW-1185">Reference proteome</keyword>
<evidence type="ECO:0000313" key="1">
    <source>
        <dbReference type="EMBL" id="KAK7039700.1"/>
    </source>
</evidence>
<dbReference type="AlphaFoldDB" id="A0AAW0CKT0"/>
<protein>
    <recommendedName>
        <fullName evidence="3">Secreted protein</fullName>
    </recommendedName>
</protein>
<dbReference type="EMBL" id="JAWWNJ010000016">
    <property type="protein sequence ID" value="KAK7039700.1"/>
    <property type="molecule type" value="Genomic_DNA"/>
</dbReference>
<gene>
    <name evidence="1" type="ORF">R3P38DRAFT_2901524</name>
</gene>
<accession>A0AAW0CKT0</accession>
<dbReference type="Proteomes" id="UP001362999">
    <property type="component" value="Unassembled WGS sequence"/>
</dbReference>
<name>A0AAW0CKT0_9AGAR</name>
<sequence>MSPHSKAASRFLDMKGMSLYFIFSFILLSVISSFHPSIHRMQPGITCQQCSISFLIWAASSARETQPSFAGRNSRTVFLSLTRNNVLRVP</sequence>
<proteinExistence type="predicted"/>
<evidence type="ECO:0008006" key="3">
    <source>
        <dbReference type="Google" id="ProtNLM"/>
    </source>
</evidence>
<comment type="caution">
    <text evidence="1">The sequence shown here is derived from an EMBL/GenBank/DDBJ whole genome shotgun (WGS) entry which is preliminary data.</text>
</comment>
<evidence type="ECO:0000313" key="2">
    <source>
        <dbReference type="Proteomes" id="UP001362999"/>
    </source>
</evidence>
<organism evidence="1 2">
    <name type="scientific">Favolaschia claudopus</name>
    <dbReference type="NCBI Taxonomy" id="2862362"/>
    <lineage>
        <taxon>Eukaryota</taxon>
        <taxon>Fungi</taxon>
        <taxon>Dikarya</taxon>
        <taxon>Basidiomycota</taxon>
        <taxon>Agaricomycotina</taxon>
        <taxon>Agaricomycetes</taxon>
        <taxon>Agaricomycetidae</taxon>
        <taxon>Agaricales</taxon>
        <taxon>Marasmiineae</taxon>
        <taxon>Mycenaceae</taxon>
        <taxon>Favolaschia</taxon>
    </lineage>
</organism>
<reference evidence="1 2" key="1">
    <citation type="journal article" date="2024" name="J Genomics">
        <title>Draft genome sequencing and assembly of Favolaschia claudopus CIRM-BRFM 2984 isolated from oak limbs.</title>
        <authorList>
            <person name="Navarro D."/>
            <person name="Drula E."/>
            <person name="Chaduli D."/>
            <person name="Cazenave R."/>
            <person name="Ahrendt S."/>
            <person name="Wang J."/>
            <person name="Lipzen A."/>
            <person name="Daum C."/>
            <person name="Barry K."/>
            <person name="Grigoriev I.V."/>
            <person name="Favel A."/>
            <person name="Rosso M.N."/>
            <person name="Martin F."/>
        </authorList>
    </citation>
    <scope>NUCLEOTIDE SEQUENCE [LARGE SCALE GENOMIC DNA]</scope>
    <source>
        <strain evidence="1 2">CIRM-BRFM 2984</strain>
    </source>
</reference>